<dbReference type="EMBL" id="JAATJM010000001">
    <property type="protein sequence ID" value="NJC41571.1"/>
    <property type="molecule type" value="Genomic_DNA"/>
</dbReference>
<dbReference type="PROSITE" id="PS50213">
    <property type="entry name" value="FAS1"/>
    <property type="match status" value="1"/>
</dbReference>
<gene>
    <name evidence="2" type="ORF">GGQ87_001829</name>
</gene>
<dbReference type="PANTHER" id="PTHR10900">
    <property type="entry name" value="PERIOSTIN-RELATED"/>
    <property type="match status" value="1"/>
</dbReference>
<evidence type="ECO:0000313" key="3">
    <source>
        <dbReference type="Proteomes" id="UP000587415"/>
    </source>
</evidence>
<reference evidence="2 3" key="1">
    <citation type="submission" date="2020-03" db="EMBL/GenBank/DDBJ databases">
        <title>Genomic Encyclopedia of Type Strains, Phase IV (KMG-IV): sequencing the most valuable type-strain genomes for metagenomic binning, comparative biology and taxonomic classification.</title>
        <authorList>
            <person name="Goeker M."/>
        </authorList>
    </citation>
    <scope>NUCLEOTIDE SEQUENCE [LARGE SCALE GENOMIC DNA]</scope>
    <source>
        <strain evidence="2 3">DSM 4736</strain>
    </source>
</reference>
<dbReference type="InterPro" id="IPR000782">
    <property type="entry name" value="FAS1_domain"/>
</dbReference>
<dbReference type="InterPro" id="IPR050904">
    <property type="entry name" value="Adhesion/Biosynth-related"/>
</dbReference>
<protein>
    <submittedName>
        <fullName evidence="2">Putative surface protein with fasciclin (FAS1) repeats</fullName>
    </submittedName>
</protein>
<dbReference type="PANTHER" id="PTHR10900:SF77">
    <property type="entry name" value="FI19380P1"/>
    <property type="match status" value="1"/>
</dbReference>
<dbReference type="AlphaFoldDB" id="A0A7X6BPJ4"/>
<dbReference type="SMART" id="SM00554">
    <property type="entry name" value="FAS1"/>
    <property type="match status" value="1"/>
</dbReference>
<dbReference type="Gene3D" id="2.30.180.10">
    <property type="entry name" value="FAS1 domain"/>
    <property type="match status" value="1"/>
</dbReference>
<dbReference type="RefSeq" id="WP_168046780.1">
    <property type="nucleotide sequence ID" value="NZ_JAATJM010000001.1"/>
</dbReference>
<evidence type="ECO:0000259" key="1">
    <source>
        <dbReference type="PROSITE" id="PS50213"/>
    </source>
</evidence>
<evidence type="ECO:0000313" key="2">
    <source>
        <dbReference type="EMBL" id="NJC41571.1"/>
    </source>
</evidence>
<dbReference type="InterPro" id="IPR036378">
    <property type="entry name" value="FAS1_dom_sf"/>
</dbReference>
<name>A0A7X6BPJ4_9CAUL</name>
<sequence>MRTTGTLLAVLACAAILPGCDNREVPKQAAAPSAAPAPAPATTDTVLLVAQRGPDFTTLVSALQTAEVAATLGGGGPFTVFAPTNAAFEKVPAERRDALTKPEGKAELRRLLTYHIVPGRLDAAALAQRIQAAGGSLALTTMQGGTLTAKTNPDGSIGLTDAAGGVARVIEADMVGSNGVIHGLDTVLSPG</sequence>
<dbReference type="FunFam" id="2.30.180.10:FF:000032">
    <property type="entry name" value="Fasciclin domain-containing protein, putative"/>
    <property type="match status" value="1"/>
</dbReference>
<dbReference type="Pfam" id="PF02469">
    <property type="entry name" value="Fasciclin"/>
    <property type="match status" value="1"/>
</dbReference>
<keyword evidence="3" id="KW-1185">Reference proteome</keyword>
<dbReference type="SUPFAM" id="SSF82153">
    <property type="entry name" value="FAS1 domain"/>
    <property type="match status" value="1"/>
</dbReference>
<feature type="domain" description="FAS1" evidence="1">
    <location>
        <begin position="43"/>
        <end position="188"/>
    </location>
</feature>
<comment type="caution">
    <text evidence="2">The sequence shown here is derived from an EMBL/GenBank/DDBJ whole genome shotgun (WGS) entry which is preliminary data.</text>
</comment>
<accession>A0A7X6BPJ4</accession>
<dbReference type="Proteomes" id="UP000587415">
    <property type="component" value="Unassembled WGS sequence"/>
</dbReference>
<organism evidence="2 3">
    <name type="scientific">Brevundimonas alba</name>
    <dbReference type="NCBI Taxonomy" id="74314"/>
    <lineage>
        <taxon>Bacteria</taxon>
        <taxon>Pseudomonadati</taxon>
        <taxon>Pseudomonadota</taxon>
        <taxon>Alphaproteobacteria</taxon>
        <taxon>Caulobacterales</taxon>
        <taxon>Caulobacteraceae</taxon>
        <taxon>Brevundimonas</taxon>
    </lineage>
</organism>
<proteinExistence type="predicted"/>